<reference evidence="1 2" key="1">
    <citation type="submission" date="2011-11" db="EMBL/GenBank/DDBJ databases">
        <authorList>
            <person name="Hynes A.P."/>
            <person name="Lang A.S."/>
        </authorList>
    </citation>
    <scope>NUCLEOTIDE SEQUENCE [LARGE SCALE GENOMIC DNA]</scope>
</reference>
<evidence type="ECO:0000313" key="2">
    <source>
        <dbReference type="Proteomes" id="UP000007518"/>
    </source>
</evidence>
<name>H6WBL5_9CAUD</name>
<accession>H6WBL5</accession>
<sequence>MRIVYGLLAAVSAFAAWQMVQALRFPSEMIERAERACVRWIGEEFGRGQAAAAHDHWIKRGHVVVEVIVNRRDTESGDAFLCVVDPESGDLFKPSVFETHTWR</sequence>
<gene>
    <name evidence="1" type="ORF">RcapNL_00012</name>
</gene>
<dbReference type="Proteomes" id="UP000007518">
    <property type="component" value="Segment"/>
</dbReference>
<organism evidence="1 2">
    <name type="scientific">Rhodobacter phage RcapNL</name>
    <dbReference type="NCBI Taxonomy" id="1131316"/>
    <lineage>
        <taxon>Viruses</taxon>
        <taxon>Duplodnaviria</taxon>
        <taxon>Heunggongvirae</taxon>
        <taxon>Uroviricota</taxon>
        <taxon>Caudoviricetes</taxon>
        <taxon>Capnelvirus</taxon>
        <taxon>Capnelvirus RcapNL</taxon>
    </lineage>
</organism>
<proteinExistence type="predicted"/>
<protein>
    <submittedName>
        <fullName evidence="1">Uncharacterized protein</fullName>
    </submittedName>
</protein>
<dbReference type="KEGG" id="vg:14698217"/>
<dbReference type="EMBL" id="JQ066768">
    <property type="protein sequence ID" value="AFA44852.1"/>
    <property type="molecule type" value="Genomic_DNA"/>
</dbReference>
<keyword evidence="2" id="KW-1185">Reference proteome</keyword>
<evidence type="ECO:0000313" key="1">
    <source>
        <dbReference type="EMBL" id="AFA44852.1"/>
    </source>
</evidence>
<dbReference type="GeneID" id="14698217"/>
<dbReference type="RefSeq" id="YP_007518394.1">
    <property type="nucleotide sequence ID" value="NC_020489.1"/>
</dbReference>